<evidence type="ECO:0000313" key="2">
    <source>
        <dbReference type="Proteomes" id="UP000319671"/>
    </source>
</evidence>
<organism evidence="1 2">
    <name type="scientific">Neobacillus bataviensis</name>
    <dbReference type="NCBI Taxonomy" id="220685"/>
    <lineage>
        <taxon>Bacteria</taxon>
        <taxon>Bacillati</taxon>
        <taxon>Bacillota</taxon>
        <taxon>Bacilli</taxon>
        <taxon>Bacillales</taxon>
        <taxon>Bacillaceae</taxon>
        <taxon>Neobacillus</taxon>
    </lineage>
</organism>
<dbReference type="Proteomes" id="UP000319671">
    <property type="component" value="Unassembled WGS sequence"/>
</dbReference>
<proteinExistence type="predicted"/>
<evidence type="ECO:0000313" key="1">
    <source>
        <dbReference type="EMBL" id="TWE08180.1"/>
    </source>
</evidence>
<comment type="caution">
    <text evidence="1">The sequence shown here is derived from an EMBL/GenBank/DDBJ whole genome shotgun (WGS) entry which is preliminary data.</text>
</comment>
<dbReference type="RefSeq" id="WP_144561910.1">
    <property type="nucleotide sequence ID" value="NZ_VIVN01000001.1"/>
</dbReference>
<keyword evidence="2" id="KW-1185">Reference proteome</keyword>
<dbReference type="AlphaFoldDB" id="A0A561DXX0"/>
<protein>
    <submittedName>
        <fullName evidence="1">Uncharacterized protein</fullName>
    </submittedName>
</protein>
<sequence length="93" mass="11092">METNKKEKDCPDHFIHSGEMNSKVGEKVKIIKINKESMELEDYFYLKKFENRIGTIIEQNHCHSGIDTYRVEFDQNKFGYFYDKDFVLTAETN</sequence>
<name>A0A561DXX0_9BACI</name>
<dbReference type="EMBL" id="VIVN01000001">
    <property type="protein sequence ID" value="TWE08180.1"/>
    <property type="molecule type" value="Genomic_DNA"/>
</dbReference>
<accession>A0A561DXX0</accession>
<gene>
    <name evidence="1" type="ORF">FB550_101194</name>
</gene>
<reference evidence="1 2" key="1">
    <citation type="submission" date="2019-06" db="EMBL/GenBank/DDBJ databases">
        <title>Sorghum-associated microbial communities from plants grown in Nebraska, USA.</title>
        <authorList>
            <person name="Schachtman D."/>
        </authorList>
    </citation>
    <scope>NUCLEOTIDE SEQUENCE [LARGE SCALE GENOMIC DNA]</scope>
    <source>
        <strain evidence="1 2">2482</strain>
    </source>
</reference>